<comment type="cofactor">
    <cofactor evidence="14">
        <name>[8Fe-7S] cluster</name>
        <dbReference type="ChEBI" id="CHEBI:21143"/>
    </cofactor>
    <text evidence="14">Binds 1 [8Fe-7S] cluster per heterodimer.</text>
</comment>
<dbReference type="Gene3D" id="1.20.89.10">
    <property type="entry name" value="Nitrogenase Molybdenum-iron Protein, subunit B, domain 4"/>
    <property type="match status" value="1"/>
</dbReference>
<dbReference type="Pfam" id="PF11844">
    <property type="entry name" value="DUF3364"/>
    <property type="match status" value="1"/>
</dbReference>
<evidence type="ECO:0000256" key="1">
    <source>
        <dbReference type="ARBA" id="ARBA00002621"/>
    </source>
</evidence>
<proteinExistence type="inferred from homology"/>
<evidence type="ECO:0000313" key="17">
    <source>
        <dbReference type="EMBL" id="AOO65046.1"/>
    </source>
</evidence>
<evidence type="ECO:0000256" key="14">
    <source>
        <dbReference type="RuleBase" id="RU364127"/>
    </source>
</evidence>
<keyword evidence="7 14" id="KW-0547">Nucleotide-binding</keyword>
<evidence type="ECO:0000259" key="15">
    <source>
        <dbReference type="Pfam" id="PF00148"/>
    </source>
</evidence>
<comment type="subunit">
    <text evidence="3 14">Tetramer of two alpha and two beta chains. Forms complex with the iron protein (nitrogenase component 2).</text>
</comment>
<dbReference type="AlphaFoldDB" id="A0A1D7TJ88"/>
<organism evidence="17 18">
    <name type="scientific">Sulfurospirillum halorespirans DSM 13726</name>
    <dbReference type="NCBI Taxonomy" id="1193502"/>
    <lineage>
        <taxon>Bacteria</taxon>
        <taxon>Pseudomonadati</taxon>
        <taxon>Campylobacterota</taxon>
        <taxon>Epsilonproteobacteria</taxon>
        <taxon>Campylobacterales</taxon>
        <taxon>Sulfurospirillaceae</taxon>
        <taxon>Sulfurospirillum</taxon>
    </lineage>
</organism>
<keyword evidence="6 14" id="KW-0479">Metal-binding</keyword>
<keyword evidence="18" id="KW-1185">Reference proteome</keyword>
<dbReference type="PROSITE" id="PS00090">
    <property type="entry name" value="NITROGENASE_1_2"/>
    <property type="match status" value="1"/>
</dbReference>
<keyword evidence="10 14" id="KW-0408">Iron</keyword>
<evidence type="ECO:0000256" key="3">
    <source>
        <dbReference type="ARBA" id="ARBA00011462"/>
    </source>
</evidence>
<dbReference type="RefSeq" id="WP_069477862.1">
    <property type="nucleotide sequence ID" value="NZ_CP017111.1"/>
</dbReference>
<evidence type="ECO:0000256" key="4">
    <source>
        <dbReference type="ARBA" id="ARBA00012773"/>
    </source>
</evidence>
<dbReference type="GO" id="GO:0046872">
    <property type="term" value="F:metal ion binding"/>
    <property type="evidence" value="ECO:0007669"/>
    <property type="project" value="UniProtKB-KW"/>
</dbReference>
<comment type="catalytic activity">
    <reaction evidence="13 14">
        <text>N2 + 8 reduced [2Fe-2S]-[ferredoxin] + 16 ATP + 16 H2O = H2 + 8 oxidized [2Fe-2S]-[ferredoxin] + 2 NH4(+) + 16 ADP + 16 phosphate + 6 H(+)</text>
        <dbReference type="Rhea" id="RHEA:21448"/>
        <dbReference type="Rhea" id="RHEA-COMP:10000"/>
        <dbReference type="Rhea" id="RHEA-COMP:10001"/>
        <dbReference type="ChEBI" id="CHEBI:15377"/>
        <dbReference type="ChEBI" id="CHEBI:15378"/>
        <dbReference type="ChEBI" id="CHEBI:17997"/>
        <dbReference type="ChEBI" id="CHEBI:18276"/>
        <dbReference type="ChEBI" id="CHEBI:28938"/>
        <dbReference type="ChEBI" id="CHEBI:30616"/>
        <dbReference type="ChEBI" id="CHEBI:33737"/>
        <dbReference type="ChEBI" id="CHEBI:33738"/>
        <dbReference type="ChEBI" id="CHEBI:43474"/>
        <dbReference type="ChEBI" id="CHEBI:456216"/>
        <dbReference type="EC" id="1.18.6.1"/>
    </reaction>
</comment>
<dbReference type="PATRIC" id="fig|1193502.14.peg.1287"/>
<comment type="similarity">
    <text evidence="2 14">Belongs to the NifD/NifK/NifE/NifN family.</text>
</comment>
<dbReference type="GO" id="GO:0005524">
    <property type="term" value="F:ATP binding"/>
    <property type="evidence" value="ECO:0007669"/>
    <property type="project" value="UniProtKB-KW"/>
</dbReference>
<evidence type="ECO:0000256" key="8">
    <source>
        <dbReference type="ARBA" id="ARBA00022840"/>
    </source>
</evidence>
<sequence length="517" mass="57969">MQDVENIVNGQKLFLKPEYQEVFKNKKQFESNTGSTNPEKVIEIAKWTTTWEYREKNLAREHITINPAKACQPLGAVMAALGFENTMPYVHGSHGCVAYFRSYFTRHFKEPTPCVSDSMSESAAVFGGLSNMKEGLRNCKALYKPDMIAVSTTCMAEVIGDDLNAFVIGARKDAEGELDSTPIPAAHTPSFVGSHITGYDNMMNAILQELNMVEEGVEVEKDAERINIIPGFESYLGSLKEVKKIASMFSDKIVMIGDHEDQWNTPAGEYKLFSGGTPLSVAKTARGAGTTISLQKYSTQATAKMIKGDWKQNYVTCNPIGLGGTDEFVMKLSELTGKPVPAELTKLRGQLVDAMQDSYPYMHGKKFAIWGDPDFLLGVVSFLVEMGAIPVHVLCHNAPRKNWEKEMQAILDKCTFKEECHIWGGKDLWHLRSLLFTEPVDFMIGNVYGKELYRDTKIPLIRIGFPIFDRHHLHRYSISGYEGALNLLTWITNSVLDALDEETKEIAKTDYFFDCVR</sequence>
<evidence type="ECO:0000256" key="9">
    <source>
        <dbReference type="ARBA" id="ARBA00023002"/>
    </source>
</evidence>
<dbReference type="KEGG" id="shal:SHALO_1268"/>
<evidence type="ECO:0000256" key="11">
    <source>
        <dbReference type="ARBA" id="ARBA00023014"/>
    </source>
</evidence>
<evidence type="ECO:0000256" key="2">
    <source>
        <dbReference type="ARBA" id="ARBA00011002"/>
    </source>
</evidence>
<comment type="function">
    <text evidence="1 14">This molybdenum-iron protein is part of the nitrogenase complex that catalyzes the key enzymatic reactions in nitrogen fixation.</text>
</comment>
<evidence type="ECO:0000256" key="12">
    <source>
        <dbReference type="ARBA" id="ARBA00023231"/>
    </source>
</evidence>
<dbReference type="EC" id="1.18.6.1" evidence="4 14"/>
<accession>A0A1D7TJ88</accession>
<dbReference type="EMBL" id="CP017111">
    <property type="protein sequence ID" value="AOO65046.1"/>
    <property type="molecule type" value="Genomic_DNA"/>
</dbReference>
<name>A0A1D7TJ88_9BACT</name>
<dbReference type="InterPro" id="IPR024564">
    <property type="entry name" value="Nase_Mo-Fe_CF_bsu_N"/>
</dbReference>
<dbReference type="SUPFAM" id="SSF53807">
    <property type="entry name" value="Helical backbone' metal receptor"/>
    <property type="match status" value="1"/>
</dbReference>
<protein>
    <recommendedName>
        <fullName evidence="5 14">Nitrogenase molybdenum-iron protein beta chain</fullName>
        <ecNumber evidence="4 14">1.18.6.1</ecNumber>
    </recommendedName>
    <alternativeName>
        <fullName evidence="14">Dinitrogenase</fullName>
    </alternativeName>
</protein>
<dbReference type="CDD" id="cd01974">
    <property type="entry name" value="Nitrogenase_MoFe_beta"/>
    <property type="match status" value="1"/>
</dbReference>
<dbReference type="Proteomes" id="UP000094609">
    <property type="component" value="Chromosome"/>
</dbReference>
<dbReference type="PANTHER" id="PTHR33712">
    <property type="entry name" value="LIGHT-INDEPENDENT PROTOCHLOROPHYLLIDE REDUCTASE SUBUNIT B"/>
    <property type="match status" value="1"/>
</dbReference>
<reference evidence="18" key="1">
    <citation type="submission" date="2016-08" db="EMBL/GenBank/DDBJ databases">
        <title>Complete genome sequence of the organohalide-respiring Epsilonproteobacterium Sulfurospirillum halorespirans.</title>
        <authorList>
            <person name="Goris T."/>
            <person name="Zimmermann J."/>
            <person name="Schenz B."/>
            <person name="Lemos M."/>
            <person name="Hackermueller J."/>
            <person name="Diekert G."/>
        </authorList>
    </citation>
    <scope>NUCLEOTIDE SEQUENCE [LARGE SCALE GENOMIC DNA]</scope>
    <source>
        <strain>DSM 13726</strain>
        <strain evidence="18">PCE-M2</strain>
    </source>
</reference>
<dbReference type="InterPro" id="IPR000318">
    <property type="entry name" value="Nase_comp1_CS"/>
</dbReference>
<evidence type="ECO:0000256" key="7">
    <source>
        <dbReference type="ARBA" id="ARBA00022741"/>
    </source>
</evidence>
<dbReference type="Pfam" id="PF00148">
    <property type="entry name" value="Oxidored_nitro"/>
    <property type="match status" value="1"/>
</dbReference>
<feature type="domain" description="Nitrogenase/oxidoreductase component 1" evidence="15">
    <location>
        <begin position="71"/>
        <end position="495"/>
    </location>
</feature>
<dbReference type="GO" id="GO:0016612">
    <property type="term" value="C:molybdenum-iron nitrogenase complex"/>
    <property type="evidence" value="ECO:0007669"/>
    <property type="project" value="InterPro"/>
</dbReference>
<keyword evidence="8 14" id="KW-0067">ATP-binding</keyword>
<dbReference type="NCBIfam" id="TIGR01286">
    <property type="entry name" value="nifK"/>
    <property type="match status" value="1"/>
</dbReference>
<dbReference type="InterPro" id="IPR000510">
    <property type="entry name" value="Nase/OxRdtase_comp1"/>
</dbReference>
<dbReference type="InterPro" id="IPR050152">
    <property type="entry name" value="ChlB/BchB/BchZ"/>
</dbReference>
<keyword evidence="11 14" id="KW-0411">Iron-sulfur</keyword>
<evidence type="ECO:0000259" key="16">
    <source>
        <dbReference type="Pfam" id="PF11844"/>
    </source>
</evidence>
<dbReference type="InterPro" id="IPR005976">
    <property type="entry name" value="Nase_Mo-Fe_CF_bsu"/>
</dbReference>
<evidence type="ECO:0000256" key="6">
    <source>
        <dbReference type="ARBA" id="ARBA00022723"/>
    </source>
</evidence>
<dbReference type="Gene3D" id="3.40.50.1980">
    <property type="entry name" value="Nitrogenase molybdenum iron protein domain"/>
    <property type="match status" value="3"/>
</dbReference>
<keyword evidence="9 14" id="KW-0560">Oxidoreductase</keyword>
<dbReference type="PANTHER" id="PTHR33712:SF7">
    <property type="entry name" value="LIGHT-INDEPENDENT PROTOCHLOROPHYLLIDE REDUCTASE SUBUNIT B"/>
    <property type="match status" value="1"/>
</dbReference>
<evidence type="ECO:0000256" key="13">
    <source>
        <dbReference type="ARBA" id="ARBA00047967"/>
    </source>
</evidence>
<evidence type="ECO:0000313" key="18">
    <source>
        <dbReference type="Proteomes" id="UP000094609"/>
    </source>
</evidence>
<evidence type="ECO:0000256" key="10">
    <source>
        <dbReference type="ARBA" id="ARBA00023004"/>
    </source>
</evidence>
<dbReference type="STRING" id="1193502.SHALO_1268"/>
<keyword evidence="12 14" id="KW-0535">Nitrogen fixation</keyword>
<evidence type="ECO:0000256" key="5">
    <source>
        <dbReference type="ARBA" id="ARBA00014775"/>
    </source>
</evidence>
<dbReference type="GO" id="GO:0051536">
    <property type="term" value="F:iron-sulfur cluster binding"/>
    <property type="evidence" value="ECO:0007669"/>
    <property type="project" value="UniProtKB-KW"/>
</dbReference>
<feature type="domain" description="Nitrogenase molybdenum-iron protein beta chain N-terminal" evidence="16">
    <location>
        <begin position="2"/>
        <end position="57"/>
    </location>
</feature>
<gene>
    <name evidence="17" type="ORF">SHALO_1268</name>
</gene>
<dbReference type="GO" id="GO:0016163">
    <property type="term" value="F:nitrogenase activity"/>
    <property type="evidence" value="ECO:0007669"/>
    <property type="project" value="UniProtKB-EC"/>
</dbReference>